<dbReference type="Pfam" id="PF00172">
    <property type="entry name" value="Zn_clus"/>
    <property type="match status" value="1"/>
</dbReference>
<dbReference type="GO" id="GO:0008270">
    <property type="term" value="F:zinc ion binding"/>
    <property type="evidence" value="ECO:0007669"/>
    <property type="project" value="InterPro"/>
</dbReference>
<dbReference type="PROSITE" id="PS00463">
    <property type="entry name" value="ZN2_CY6_FUNGAL_1"/>
    <property type="match status" value="1"/>
</dbReference>
<feature type="compositionally biased region" description="Low complexity" evidence="2">
    <location>
        <begin position="316"/>
        <end position="330"/>
    </location>
</feature>
<evidence type="ECO:0000256" key="1">
    <source>
        <dbReference type="ARBA" id="ARBA00023242"/>
    </source>
</evidence>
<feature type="region of interest" description="Disordered" evidence="2">
    <location>
        <begin position="279"/>
        <end position="302"/>
    </location>
</feature>
<evidence type="ECO:0000313" key="6">
    <source>
        <dbReference type="Proteomes" id="UP000030106"/>
    </source>
</evidence>
<dbReference type="SUPFAM" id="SSF57701">
    <property type="entry name" value="Zn2/Cys6 DNA-binding domain"/>
    <property type="match status" value="1"/>
</dbReference>
<keyword evidence="3" id="KW-0472">Membrane</keyword>
<evidence type="ECO:0000256" key="3">
    <source>
        <dbReference type="SAM" id="Phobius"/>
    </source>
</evidence>
<dbReference type="Gene3D" id="4.10.240.10">
    <property type="entry name" value="Zn(2)-C6 fungal-type DNA-binding domain"/>
    <property type="match status" value="1"/>
</dbReference>
<dbReference type="InterPro" id="IPR036864">
    <property type="entry name" value="Zn2-C6_fun-type_DNA-bd_sf"/>
</dbReference>
<dbReference type="SMART" id="SM00066">
    <property type="entry name" value="GAL4"/>
    <property type="match status" value="1"/>
</dbReference>
<accession>A0A0A2W1C3</accession>
<sequence length="682" mass="74238">MSLCPKHANRKTYDVANMALRCAQCVFAILAAALSGVDLGRWSQSGSHADSRWIYAEVVSVVSILTAWACGFRQRRAQSRASLGFCVFWQAVLSLLWVVVSAVYGQLAASDSAAAAEELDVTGPAVGMAFAASSFSTLLWVLDALEACARCTAGRAGRAEKVGAEEQGGQGLEEEGVRVIGLEGTGETEETETGGAQEMNGQSSEALPPYSEATSCARPPTNVVKRARRHHTKSRDGCQTCKARKVKCDEESSGCGNCVQFGVPCDFLPLLERKRWATTTATTATRRQQVTKRRRGRPRADWSGWALRAHDEALAPSSPLSSPSSSSSSSNQLQIRLSQPVPLHTQLNLQLAELAVDDLALLHHYHTVTAPTLGDARLWRDAAPRLGREHPCIFHIMLSLSAYHLARLRPATTTSSASAAHCRRLAEHHYEAAVRLAVPMLPRLDVGNCQALYVVTVLICFTAFARGPSSSGDLLLVAQQQGLVPWMSLLRGVRFVLETVGSATVLSGFLAPVPETTPEACYACRSGCGRCFAALAQHRAWNWRETLGRIQDVAAKKTCLDAASTAATTAAKIYDGAIRSLVRCFETTFREDDATVPKTCTQGQVHVVMAWAYTLDPDFVAKLAESDEISLVLLGHFAVLVQTLGRYWFIEGWGEHILREVRQILGEEWADLLPYEFYNARC</sequence>
<feature type="region of interest" description="Disordered" evidence="2">
    <location>
        <begin position="185"/>
        <end position="217"/>
    </location>
</feature>
<organism evidence="5 6">
    <name type="scientific">Beauveria bassiana D1-5</name>
    <dbReference type="NCBI Taxonomy" id="1245745"/>
    <lineage>
        <taxon>Eukaryota</taxon>
        <taxon>Fungi</taxon>
        <taxon>Dikarya</taxon>
        <taxon>Ascomycota</taxon>
        <taxon>Pezizomycotina</taxon>
        <taxon>Sordariomycetes</taxon>
        <taxon>Hypocreomycetidae</taxon>
        <taxon>Hypocreales</taxon>
        <taxon>Cordycipitaceae</taxon>
        <taxon>Beauveria</taxon>
    </lineage>
</organism>
<feature type="compositionally biased region" description="Low complexity" evidence="2">
    <location>
        <begin position="279"/>
        <end position="288"/>
    </location>
</feature>
<dbReference type="PROSITE" id="PS50048">
    <property type="entry name" value="ZN2_CY6_FUNGAL_2"/>
    <property type="match status" value="1"/>
</dbReference>
<comment type="caution">
    <text evidence="5">The sequence shown here is derived from an EMBL/GenBank/DDBJ whole genome shotgun (WGS) entry which is preliminary data.</text>
</comment>
<proteinExistence type="predicted"/>
<name>A0A0A2W1C3_BEABA</name>
<feature type="transmembrane region" description="Helical" evidence="3">
    <location>
        <begin position="83"/>
        <end position="105"/>
    </location>
</feature>
<feature type="transmembrane region" description="Helical" evidence="3">
    <location>
        <begin position="12"/>
        <end position="33"/>
    </location>
</feature>
<dbReference type="InterPro" id="IPR021858">
    <property type="entry name" value="Fun_TF"/>
</dbReference>
<dbReference type="STRING" id="1245745.A0A0A2W1C3"/>
<dbReference type="PANTHER" id="PTHR47657">
    <property type="entry name" value="STEROL REGULATORY ELEMENT-BINDING PROTEIN ECM22"/>
    <property type="match status" value="1"/>
</dbReference>
<dbReference type="PANTHER" id="PTHR47657:SF13">
    <property type="entry name" value="ZN(2)-C6 FUNGAL-TYPE DOMAIN-CONTAINING PROTEIN-RELATED"/>
    <property type="match status" value="1"/>
</dbReference>
<evidence type="ECO:0000259" key="4">
    <source>
        <dbReference type="PROSITE" id="PS50048"/>
    </source>
</evidence>
<feature type="region of interest" description="Disordered" evidence="2">
    <location>
        <begin position="314"/>
        <end position="333"/>
    </location>
</feature>
<reference evidence="5 6" key="1">
    <citation type="submission" date="2012-10" db="EMBL/GenBank/DDBJ databases">
        <title>Genome sequencing and analysis of entomopathogenic fungi Beauveria bassiana D1-5.</title>
        <authorList>
            <person name="Li Q."/>
            <person name="Wang L."/>
            <person name="Zhang Z."/>
            <person name="Wang Q."/>
            <person name="Ren J."/>
            <person name="Wang M."/>
            <person name="Xu W."/>
            <person name="Wang J."/>
            <person name="Lu Y."/>
            <person name="Du Q."/>
            <person name="Sun Z."/>
        </authorList>
    </citation>
    <scope>NUCLEOTIDE SEQUENCE [LARGE SCALE GENOMIC DNA]</scope>
    <source>
        <strain evidence="5 6">D1-5</strain>
    </source>
</reference>
<dbReference type="CDD" id="cd00067">
    <property type="entry name" value="GAL4"/>
    <property type="match status" value="1"/>
</dbReference>
<dbReference type="EMBL" id="ANFO01000133">
    <property type="protein sequence ID" value="KGQ12215.1"/>
    <property type="molecule type" value="Genomic_DNA"/>
</dbReference>
<keyword evidence="3" id="KW-1133">Transmembrane helix</keyword>
<dbReference type="Pfam" id="PF11951">
    <property type="entry name" value="Fungal_trans_2"/>
    <property type="match status" value="1"/>
</dbReference>
<dbReference type="HOGENOM" id="CLU_024934_1_1_1"/>
<protein>
    <submittedName>
        <fullName evidence="5">Sterol uptake control protein 2</fullName>
    </submittedName>
</protein>
<dbReference type="Proteomes" id="UP000030106">
    <property type="component" value="Unassembled WGS sequence"/>
</dbReference>
<keyword evidence="3" id="KW-0812">Transmembrane</keyword>
<dbReference type="OrthoDB" id="416217at2759"/>
<feature type="transmembrane region" description="Helical" evidence="3">
    <location>
        <begin position="53"/>
        <end position="71"/>
    </location>
</feature>
<gene>
    <name evidence="5" type="ORF">BBAD15_g2004</name>
</gene>
<evidence type="ECO:0000256" key="2">
    <source>
        <dbReference type="SAM" id="MobiDB-lite"/>
    </source>
</evidence>
<dbReference type="eggNOG" id="ENOG502SIKI">
    <property type="taxonomic scope" value="Eukaryota"/>
</dbReference>
<keyword evidence="1" id="KW-0539">Nucleus</keyword>
<dbReference type="AlphaFoldDB" id="A0A0A2W1C3"/>
<dbReference type="InterPro" id="IPR001138">
    <property type="entry name" value="Zn2Cys6_DnaBD"/>
</dbReference>
<dbReference type="InterPro" id="IPR052400">
    <property type="entry name" value="Zn2-C6_fungal_TF"/>
</dbReference>
<dbReference type="GO" id="GO:0000981">
    <property type="term" value="F:DNA-binding transcription factor activity, RNA polymerase II-specific"/>
    <property type="evidence" value="ECO:0007669"/>
    <property type="project" value="InterPro"/>
</dbReference>
<evidence type="ECO:0000313" key="5">
    <source>
        <dbReference type="EMBL" id="KGQ12215.1"/>
    </source>
</evidence>
<feature type="domain" description="Zn(2)-C6 fungal-type" evidence="4">
    <location>
        <begin position="237"/>
        <end position="267"/>
    </location>
</feature>